<evidence type="ECO:0000256" key="3">
    <source>
        <dbReference type="ARBA" id="ARBA00022795"/>
    </source>
</evidence>
<keyword evidence="10" id="KW-1185">Reference proteome</keyword>
<comment type="function">
    <text evidence="4 5">Required for flagellar hook formation. May act as a scaffolding protein.</text>
</comment>
<dbReference type="Pfam" id="PF13860">
    <property type="entry name" value="FlgD_ig"/>
    <property type="match status" value="1"/>
</dbReference>
<dbReference type="OrthoDB" id="9785233at2"/>
<dbReference type="Pfam" id="PF13861">
    <property type="entry name" value="FLgD_tudor"/>
    <property type="match status" value="1"/>
</dbReference>
<evidence type="ECO:0000256" key="5">
    <source>
        <dbReference type="RuleBase" id="RU362076"/>
    </source>
</evidence>
<accession>A0A2T0V368</accession>
<feature type="compositionally biased region" description="Low complexity" evidence="6">
    <location>
        <begin position="15"/>
        <end position="24"/>
    </location>
</feature>
<evidence type="ECO:0000256" key="1">
    <source>
        <dbReference type="ARBA" id="ARBA00010577"/>
    </source>
</evidence>
<dbReference type="Proteomes" id="UP000237647">
    <property type="component" value="Unassembled WGS sequence"/>
</dbReference>
<feature type="region of interest" description="Disordered" evidence="6">
    <location>
        <begin position="1"/>
        <end position="27"/>
    </location>
</feature>
<feature type="domain" description="FlgD Tudor-like" evidence="8">
    <location>
        <begin position="87"/>
        <end position="229"/>
    </location>
</feature>
<feature type="domain" description="FlgD/Vpr Ig-like" evidence="7">
    <location>
        <begin position="118"/>
        <end position="185"/>
    </location>
</feature>
<reference evidence="9 10" key="1">
    <citation type="submission" date="2018-03" db="EMBL/GenBank/DDBJ databases">
        <title>Genomic Encyclopedia of Type Strains, Phase III (KMG-III): the genomes of soil and plant-associated and newly described type strains.</title>
        <authorList>
            <person name="Whitman W."/>
        </authorList>
    </citation>
    <scope>NUCLEOTIDE SEQUENCE [LARGE SCALE GENOMIC DNA]</scope>
    <source>
        <strain evidence="9 10">CGMCC 1.12152</strain>
    </source>
</reference>
<keyword evidence="9" id="KW-0966">Cell projection</keyword>
<keyword evidence="3 5" id="KW-1005">Bacterial flagellum biogenesis</keyword>
<name>A0A2T0V368_9GAMM</name>
<evidence type="ECO:0000256" key="6">
    <source>
        <dbReference type="SAM" id="MobiDB-lite"/>
    </source>
</evidence>
<dbReference type="GO" id="GO:0044781">
    <property type="term" value="P:bacterial-type flagellum organization"/>
    <property type="evidence" value="ECO:0007669"/>
    <property type="project" value="UniProtKB-UniRule"/>
</dbReference>
<dbReference type="InterPro" id="IPR025963">
    <property type="entry name" value="FLgD_Tudor"/>
</dbReference>
<dbReference type="Pfam" id="PF03963">
    <property type="entry name" value="FlgD"/>
    <property type="match status" value="1"/>
</dbReference>
<gene>
    <name evidence="9" type="ORF">B0H98_105277</name>
</gene>
<protein>
    <recommendedName>
        <fullName evidence="2 5">Basal-body rod modification protein FlgD</fullName>
    </recommendedName>
</protein>
<evidence type="ECO:0000256" key="4">
    <source>
        <dbReference type="ARBA" id="ARBA00024746"/>
    </source>
</evidence>
<sequence length="232" mass="23959">MSTIDTSVLNGVNGGSTSTNGASARRSDDLRDSFMTLLITQLQNQDPLNPMENAEMTSQLAQINTVSGIEELNSTLKGITQQMDASRTLQAAGLIDKAVLVPGNSVMVSVDETNGSYATPFGIELGSPADNVVATIVSKAGEVVYTKDLGAVAAGVESFSWGGLTNEGAAVPAGAYSVNFKATNAKGELMESRALNYALVQGVSPGAGGNDVRLDLGAIYGQVALDQIKQIL</sequence>
<comment type="similarity">
    <text evidence="1 5">Belongs to the FlgD family.</text>
</comment>
<dbReference type="EMBL" id="PVTK01000005">
    <property type="protein sequence ID" value="PRY64610.1"/>
    <property type="molecule type" value="Genomic_DNA"/>
</dbReference>
<evidence type="ECO:0000313" key="10">
    <source>
        <dbReference type="Proteomes" id="UP000237647"/>
    </source>
</evidence>
<dbReference type="Gene3D" id="2.60.40.4070">
    <property type="match status" value="1"/>
</dbReference>
<dbReference type="AlphaFoldDB" id="A0A2T0V368"/>
<evidence type="ECO:0000259" key="7">
    <source>
        <dbReference type="Pfam" id="PF13860"/>
    </source>
</evidence>
<comment type="caution">
    <text evidence="9">The sequence shown here is derived from an EMBL/GenBank/DDBJ whole genome shotgun (WGS) entry which is preliminary data.</text>
</comment>
<evidence type="ECO:0000259" key="8">
    <source>
        <dbReference type="Pfam" id="PF13861"/>
    </source>
</evidence>
<evidence type="ECO:0000313" key="9">
    <source>
        <dbReference type="EMBL" id="PRY64610.1"/>
    </source>
</evidence>
<dbReference type="InterPro" id="IPR025965">
    <property type="entry name" value="FlgD/Vpr_Ig-like"/>
</dbReference>
<dbReference type="RefSeq" id="WP_106375055.1">
    <property type="nucleotide sequence ID" value="NZ_PVTK01000005.1"/>
</dbReference>
<evidence type="ECO:0000256" key="2">
    <source>
        <dbReference type="ARBA" id="ARBA00016013"/>
    </source>
</evidence>
<keyword evidence="9" id="KW-0282">Flagellum</keyword>
<proteinExistence type="inferred from homology"/>
<dbReference type="Gene3D" id="2.30.30.910">
    <property type="match status" value="1"/>
</dbReference>
<keyword evidence="9" id="KW-0969">Cilium</keyword>
<organism evidence="9 10">
    <name type="scientific">Vreelandella songnenensis</name>
    <dbReference type="NCBI Taxonomy" id="1176243"/>
    <lineage>
        <taxon>Bacteria</taxon>
        <taxon>Pseudomonadati</taxon>
        <taxon>Pseudomonadota</taxon>
        <taxon>Gammaproteobacteria</taxon>
        <taxon>Oceanospirillales</taxon>
        <taxon>Halomonadaceae</taxon>
        <taxon>Vreelandella</taxon>
    </lineage>
</organism>
<feature type="compositionally biased region" description="Polar residues" evidence="6">
    <location>
        <begin position="1"/>
        <end position="10"/>
    </location>
</feature>
<dbReference type="InterPro" id="IPR005648">
    <property type="entry name" value="FlgD"/>
</dbReference>